<proteinExistence type="predicted"/>
<dbReference type="Proteomes" id="UP000887579">
    <property type="component" value="Unplaced"/>
</dbReference>
<accession>A0AC34FTM2</accession>
<organism evidence="1 2">
    <name type="scientific">Panagrolaimus sp. ES5</name>
    <dbReference type="NCBI Taxonomy" id="591445"/>
    <lineage>
        <taxon>Eukaryota</taxon>
        <taxon>Metazoa</taxon>
        <taxon>Ecdysozoa</taxon>
        <taxon>Nematoda</taxon>
        <taxon>Chromadorea</taxon>
        <taxon>Rhabditida</taxon>
        <taxon>Tylenchina</taxon>
        <taxon>Panagrolaimomorpha</taxon>
        <taxon>Panagrolaimoidea</taxon>
        <taxon>Panagrolaimidae</taxon>
        <taxon>Panagrolaimus</taxon>
    </lineage>
</organism>
<sequence length="713" mass="81678">MEFSAHETLKVFNLSKGDSIPEWVSSKRRRKLEKQHIGFRRSIRLIQDFEFPDVATTISLTPNGRYIIAAGVYKPMLRCYDVNELSLKFEHGLDAHALKVLPISEDYTKTIVLEEERFMEIYSNGYRYYRFRLPKFNRDMALCREASDLFVVGAGSEIYRFNLELGQFLSPLQSDAKEVNCCIVNDYHQLLLCGSNDGRIEAYDHRDRSRVGSLDCSLSSFDDYDLEGDRGFAQQITSMAFKDALTFGVGTSTGHVLLYDLRSSKPLLVKDHQMGLPITKLDFIKDDGIVLSMDSRILKFWEEDTGKPIGAIEPGESLTEFVRVPDSGLLFFAAETQQMLQYFVPSLGPAPKWCYHLESIVEELDTVEVPAIYDDYKFVTHEHLEEIGLSHLIGTNLLRAHMHGFFIDLRLYNRAKTLTQPQAVKSQRRKKLRETMEKQSTAIPTSKNLNDPKVKANKALAIQLQAATLTDTKDKKQKERAKIASKLLTDDRFSLLFENPDFNVDEGSDHYKQISKRANLRKAKSQKDKDEEDLSDDDEEEEGTKSGLFMNDEPMEEDKDDMDMNESDESESPTASDESDKEEEENIEAESENEEEILEPRRKPTGFKFISVDTRRELNTLKTGEKELDEGNDQTFGARRKNLDKEAASLIEVDDTPFGSKSISFTIKDDVKTRRETTQKQHLEERRAIHRSADSFMKSLPSTLRGRGRRGRK</sequence>
<reference evidence="2" key="1">
    <citation type="submission" date="2022-11" db="UniProtKB">
        <authorList>
            <consortium name="WormBaseParasite"/>
        </authorList>
    </citation>
    <scope>IDENTIFICATION</scope>
</reference>
<evidence type="ECO:0000313" key="2">
    <source>
        <dbReference type="WBParaSite" id="ES5_v2.g20471.t1"/>
    </source>
</evidence>
<evidence type="ECO:0000313" key="1">
    <source>
        <dbReference type="Proteomes" id="UP000887579"/>
    </source>
</evidence>
<protein>
    <submittedName>
        <fullName evidence="2">Nucleolar protein 10</fullName>
    </submittedName>
</protein>
<name>A0AC34FTM2_9BILA</name>
<dbReference type="WBParaSite" id="ES5_v2.g20471.t1">
    <property type="protein sequence ID" value="ES5_v2.g20471.t1"/>
    <property type="gene ID" value="ES5_v2.g20471"/>
</dbReference>